<evidence type="ECO:0000256" key="8">
    <source>
        <dbReference type="RuleBase" id="RU004335"/>
    </source>
</evidence>
<reference evidence="9 10" key="1">
    <citation type="journal article" date="2023" name="G3 (Bethesda)">
        <title>A chromosome-length genome assembly and annotation of blackberry (Rubus argutus, cv. 'Hillquist').</title>
        <authorList>
            <person name="Bruna T."/>
            <person name="Aryal R."/>
            <person name="Dudchenko O."/>
            <person name="Sargent D.J."/>
            <person name="Mead D."/>
            <person name="Buti M."/>
            <person name="Cavallini A."/>
            <person name="Hytonen T."/>
            <person name="Andres J."/>
            <person name="Pham M."/>
            <person name="Weisz D."/>
            <person name="Mascagni F."/>
            <person name="Usai G."/>
            <person name="Natali L."/>
            <person name="Bassil N."/>
            <person name="Fernandez G.E."/>
            <person name="Lomsadze A."/>
            <person name="Armour M."/>
            <person name="Olukolu B."/>
            <person name="Poorten T."/>
            <person name="Britton C."/>
            <person name="Davik J."/>
            <person name="Ashrafi H."/>
            <person name="Aiden E.L."/>
            <person name="Borodovsky M."/>
            <person name="Worthington M."/>
        </authorList>
    </citation>
    <scope>NUCLEOTIDE SEQUENCE [LARGE SCALE GENOMIC DNA]</scope>
    <source>
        <strain evidence="9">PI 553951</strain>
    </source>
</reference>
<dbReference type="EMBL" id="JBEDUW010000004">
    <property type="protein sequence ID" value="KAK9933937.1"/>
    <property type="molecule type" value="Genomic_DNA"/>
</dbReference>
<comment type="catalytic activity">
    <reaction evidence="1">
        <text>Hydrolysis of (1-&gt;3)-beta-D-glucosidic linkages in (1-&gt;3)-beta-D-glucans.</text>
        <dbReference type="EC" id="3.2.1.39"/>
    </reaction>
</comment>
<organism evidence="9 10">
    <name type="scientific">Rubus argutus</name>
    <name type="common">Southern blackberry</name>
    <dbReference type="NCBI Taxonomy" id="59490"/>
    <lineage>
        <taxon>Eukaryota</taxon>
        <taxon>Viridiplantae</taxon>
        <taxon>Streptophyta</taxon>
        <taxon>Embryophyta</taxon>
        <taxon>Tracheophyta</taxon>
        <taxon>Spermatophyta</taxon>
        <taxon>Magnoliopsida</taxon>
        <taxon>eudicotyledons</taxon>
        <taxon>Gunneridae</taxon>
        <taxon>Pentapetalae</taxon>
        <taxon>rosids</taxon>
        <taxon>fabids</taxon>
        <taxon>Rosales</taxon>
        <taxon>Rosaceae</taxon>
        <taxon>Rosoideae</taxon>
        <taxon>Rosoideae incertae sedis</taxon>
        <taxon>Rubus</taxon>
    </lineage>
</organism>
<gene>
    <name evidence="9" type="ORF">M0R45_021106</name>
</gene>
<evidence type="ECO:0000256" key="6">
    <source>
        <dbReference type="ARBA" id="ARBA00033335"/>
    </source>
</evidence>
<comment type="caution">
    <text evidence="9">The sequence shown here is derived from an EMBL/GenBank/DDBJ whole genome shotgun (WGS) entry which is preliminary data.</text>
</comment>
<keyword evidence="5" id="KW-0326">Glycosidase</keyword>
<dbReference type="InterPro" id="IPR017853">
    <property type="entry name" value="GH"/>
</dbReference>
<dbReference type="EC" id="3.2.1.39" evidence="3"/>
<dbReference type="Gene3D" id="3.20.20.80">
    <property type="entry name" value="Glycosidases"/>
    <property type="match status" value="1"/>
</dbReference>
<accession>A0AAW1XBJ8</accession>
<evidence type="ECO:0000256" key="7">
    <source>
        <dbReference type="ARBA" id="ARBA00033417"/>
    </source>
</evidence>
<dbReference type="GO" id="GO:0042973">
    <property type="term" value="F:glucan endo-1,3-beta-D-glucosidase activity"/>
    <property type="evidence" value="ECO:0007669"/>
    <property type="project" value="UniProtKB-EC"/>
</dbReference>
<comment type="similarity">
    <text evidence="2 8">Belongs to the glycosyl hydrolase 17 family.</text>
</comment>
<dbReference type="PANTHER" id="PTHR32227">
    <property type="entry name" value="GLUCAN ENDO-1,3-BETA-GLUCOSIDASE BG1-RELATED-RELATED"/>
    <property type="match status" value="1"/>
</dbReference>
<evidence type="ECO:0000256" key="1">
    <source>
        <dbReference type="ARBA" id="ARBA00000382"/>
    </source>
</evidence>
<evidence type="ECO:0000256" key="5">
    <source>
        <dbReference type="ARBA" id="ARBA00023295"/>
    </source>
</evidence>
<proteinExistence type="inferred from homology"/>
<dbReference type="AlphaFoldDB" id="A0AAW1XBJ8"/>
<name>A0AAW1XBJ8_RUBAR</name>
<evidence type="ECO:0000313" key="9">
    <source>
        <dbReference type="EMBL" id="KAK9933937.1"/>
    </source>
</evidence>
<dbReference type="InterPro" id="IPR044965">
    <property type="entry name" value="Glyco_hydro_17_plant"/>
</dbReference>
<dbReference type="SUPFAM" id="SSF51445">
    <property type="entry name" value="(Trans)glycosidases"/>
    <property type="match status" value="1"/>
</dbReference>
<keyword evidence="10" id="KW-1185">Reference proteome</keyword>
<dbReference type="InterPro" id="IPR000490">
    <property type="entry name" value="Glyco_hydro_17"/>
</dbReference>
<dbReference type="Pfam" id="PF00332">
    <property type="entry name" value="Glyco_hydro_17"/>
    <property type="match status" value="1"/>
</dbReference>
<evidence type="ECO:0000313" key="10">
    <source>
        <dbReference type="Proteomes" id="UP001457282"/>
    </source>
</evidence>
<evidence type="ECO:0000256" key="2">
    <source>
        <dbReference type="ARBA" id="ARBA00008773"/>
    </source>
</evidence>
<sequence length="142" mass="15546">MTPNQAALEALRGSNIELMLGCPKLHSSRPSQQPFQCTNWVKTNVLNFYPSVRIKYIAVGNEVSPVNGDTSLAKFLLPAMQNVYQAIRSAGLHDRIKVSTAIDMTLIGVSYPPSQGAFRGDVRGYLDPIIGYMVYCSSTTTC</sequence>
<evidence type="ECO:0000256" key="3">
    <source>
        <dbReference type="ARBA" id="ARBA00012780"/>
    </source>
</evidence>
<dbReference type="GO" id="GO:0005975">
    <property type="term" value="P:carbohydrate metabolic process"/>
    <property type="evidence" value="ECO:0007669"/>
    <property type="project" value="InterPro"/>
</dbReference>
<evidence type="ECO:0000256" key="4">
    <source>
        <dbReference type="ARBA" id="ARBA00022801"/>
    </source>
</evidence>
<dbReference type="Proteomes" id="UP001457282">
    <property type="component" value="Unassembled WGS sequence"/>
</dbReference>
<protein>
    <recommendedName>
        <fullName evidence="3">glucan endo-1,3-beta-D-glucosidase</fullName>
        <ecNumber evidence="3">3.2.1.39</ecNumber>
    </recommendedName>
    <alternativeName>
        <fullName evidence="6">(1-&gt;3)-beta-glucan endohydrolase</fullName>
    </alternativeName>
    <alternativeName>
        <fullName evidence="7">Beta-1,3-endoglucanase</fullName>
    </alternativeName>
</protein>
<keyword evidence="4" id="KW-0378">Hydrolase</keyword>